<evidence type="ECO:0000256" key="1">
    <source>
        <dbReference type="SAM" id="Coils"/>
    </source>
</evidence>
<proteinExistence type="predicted"/>
<evidence type="ECO:0000256" key="2">
    <source>
        <dbReference type="SAM" id="Phobius"/>
    </source>
</evidence>
<keyword evidence="1" id="KW-0175">Coiled coil</keyword>
<sequence length="111" mass="12906">MLFHHYYPVTSDNGIDSVIQPIWIIILSIIGGIVGLAILVAIFGSIFHSYKFNKLSDKEKTEYLDREHEFEDSLKRVKDEVKEAQEHLKKVTEASQAAEKVAMREWTDWRI</sequence>
<keyword evidence="2" id="KW-1133">Transmembrane helix</keyword>
<dbReference type="EMBL" id="CP090163">
    <property type="protein sequence ID" value="UJO12801.1"/>
    <property type="molecule type" value="Genomic_DNA"/>
</dbReference>
<name>A0A9Q8L8D3_PASFU</name>
<dbReference type="Proteomes" id="UP000756132">
    <property type="component" value="Chromosome 1"/>
</dbReference>
<protein>
    <submittedName>
        <fullName evidence="3">Uncharacterized protein</fullName>
    </submittedName>
</protein>
<reference evidence="3" key="1">
    <citation type="submission" date="2021-12" db="EMBL/GenBank/DDBJ databases">
        <authorList>
            <person name="Zaccaron A."/>
            <person name="Stergiopoulos I."/>
        </authorList>
    </citation>
    <scope>NUCLEOTIDE SEQUENCE</scope>
    <source>
        <strain evidence="3">Race5_Kim</strain>
    </source>
</reference>
<keyword evidence="2" id="KW-0472">Membrane</keyword>
<dbReference type="KEGG" id="ffu:CLAFUR5_01639"/>
<feature type="transmembrane region" description="Helical" evidence="2">
    <location>
        <begin position="22"/>
        <end position="47"/>
    </location>
</feature>
<evidence type="ECO:0000313" key="4">
    <source>
        <dbReference type="Proteomes" id="UP000756132"/>
    </source>
</evidence>
<dbReference type="GeneID" id="71981517"/>
<organism evidence="3 4">
    <name type="scientific">Passalora fulva</name>
    <name type="common">Tomato leaf mold</name>
    <name type="synonym">Cladosporium fulvum</name>
    <dbReference type="NCBI Taxonomy" id="5499"/>
    <lineage>
        <taxon>Eukaryota</taxon>
        <taxon>Fungi</taxon>
        <taxon>Dikarya</taxon>
        <taxon>Ascomycota</taxon>
        <taxon>Pezizomycotina</taxon>
        <taxon>Dothideomycetes</taxon>
        <taxon>Dothideomycetidae</taxon>
        <taxon>Mycosphaerellales</taxon>
        <taxon>Mycosphaerellaceae</taxon>
        <taxon>Fulvia</taxon>
    </lineage>
</organism>
<feature type="coiled-coil region" evidence="1">
    <location>
        <begin position="67"/>
        <end position="101"/>
    </location>
</feature>
<evidence type="ECO:0000313" key="3">
    <source>
        <dbReference type="EMBL" id="UJO12801.1"/>
    </source>
</evidence>
<dbReference type="RefSeq" id="XP_047757167.1">
    <property type="nucleotide sequence ID" value="XM_047900787.1"/>
</dbReference>
<dbReference type="AlphaFoldDB" id="A0A9Q8L8D3"/>
<keyword evidence="2" id="KW-0812">Transmembrane</keyword>
<reference evidence="3" key="2">
    <citation type="journal article" date="2022" name="Microb. Genom.">
        <title>A chromosome-scale genome assembly of the tomato pathogen Cladosporium fulvum reveals a compartmentalized genome architecture and the presence of a dispensable chromosome.</title>
        <authorList>
            <person name="Zaccaron A.Z."/>
            <person name="Chen L.H."/>
            <person name="Samaras A."/>
            <person name="Stergiopoulos I."/>
        </authorList>
    </citation>
    <scope>NUCLEOTIDE SEQUENCE</scope>
    <source>
        <strain evidence="3">Race5_Kim</strain>
    </source>
</reference>
<keyword evidence="4" id="KW-1185">Reference proteome</keyword>
<accession>A0A9Q8L8D3</accession>
<gene>
    <name evidence="3" type="ORF">CLAFUR5_01639</name>
</gene>